<dbReference type="OrthoDB" id="9812290at2"/>
<evidence type="ECO:0000313" key="6">
    <source>
        <dbReference type="Proteomes" id="UP000278222"/>
    </source>
</evidence>
<sequence>MEREPLGRVRRRPRTQVNLAERAYEQLRTMAITYQFRPLERLAEADLVKRLKVSRTPIREALNRLVTEGFLVFTPNRGFQCRPLDAKEIFDLYEVRRSLEVAAVRLAAERATDEELEELAAFLKTSRAAPDDASVVELVGLDEAFHERVAGLSRNAELLHILRNINARIRFCRWIDMANGRRQATQTEHAEVLAALVARDADRCAAMMQGHIARRLDQIVDVIREGYARIYMGAYAAEQPKAGPGRSRPD</sequence>
<dbReference type="Gene3D" id="1.10.10.10">
    <property type="entry name" value="Winged helix-like DNA-binding domain superfamily/Winged helix DNA-binding domain"/>
    <property type="match status" value="1"/>
</dbReference>
<protein>
    <submittedName>
        <fullName evidence="5">GntR family transcriptional regulator</fullName>
    </submittedName>
</protein>
<dbReference type="GO" id="GO:0003700">
    <property type="term" value="F:DNA-binding transcription factor activity"/>
    <property type="evidence" value="ECO:0007669"/>
    <property type="project" value="InterPro"/>
</dbReference>
<gene>
    <name evidence="5" type="ORF">EDC65_3854</name>
</gene>
<evidence type="ECO:0000259" key="4">
    <source>
        <dbReference type="PROSITE" id="PS50949"/>
    </source>
</evidence>
<dbReference type="SMART" id="SM00895">
    <property type="entry name" value="FCD"/>
    <property type="match status" value="1"/>
</dbReference>
<dbReference type="SUPFAM" id="SSF46785">
    <property type="entry name" value="Winged helix' DNA-binding domain"/>
    <property type="match status" value="1"/>
</dbReference>
<reference evidence="5 6" key="1">
    <citation type="submission" date="2018-11" db="EMBL/GenBank/DDBJ databases">
        <title>Genomic Encyclopedia of Type Strains, Phase IV (KMG-IV): sequencing the most valuable type-strain genomes for metagenomic binning, comparative biology and taxonomic classification.</title>
        <authorList>
            <person name="Goeker M."/>
        </authorList>
    </citation>
    <scope>NUCLEOTIDE SEQUENCE [LARGE SCALE GENOMIC DNA]</scope>
    <source>
        <strain evidence="5 6">DSM 5900</strain>
    </source>
</reference>
<dbReference type="PANTHER" id="PTHR43537">
    <property type="entry name" value="TRANSCRIPTIONAL REGULATOR, GNTR FAMILY"/>
    <property type="match status" value="1"/>
</dbReference>
<dbReference type="RefSeq" id="WP_123692473.1">
    <property type="nucleotide sequence ID" value="NZ_AP019700.1"/>
</dbReference>
<comment type="caution">
    <text evidence="5">The sequence shown here is derived from an EMBL/GenBank/DDBJ whole genome shotgun (WGS) entry which is preliminary data.</text>
</comment>
<accession>A0A3N1L0M5</accession>
<dbReference type="PANTHER" id="PTHR43537:SF45">
    <property type="entry name" value="GNTR FAMILY REGULATORY PROTEIN"/>
    <property type="match status" value="1"/>
</dbReference>
<dbReference type="SMART" id="SM00345">
    <property type="entry name" value="HTH_GNTR"/>
    <property type="match status" value="1"/>
</dbReference>
<dbReference type="PRINTS" id="PR00035">
    <property type="entry name" value="HTHGNTR"/>
</dbReference>
<dbReference type="Gene3D" id="1.20.120.530">
    <property type="entry name" value="GntR ligand-binding domain-like"/>
    <property type="match status" value="1"/>
</dbReference>
<dbReference type="GO" id="GO:0003677">
    <property type="term" value="F:DNA binding"/>
    <property type="evidence" value="ECO:0007669"/>
    <property type="project" value="UniProtKB-KW"/>
</dbReference>
<dbReference type="InterPro" id="IPR036388">
    <property type="entry name" value="WH-like_DNA-bd_sf"/>
</dbReference>
<keyword evidence="1" id="KW-0805">Transcription regulation</keyword>
<dbReference type="EMBL" id="RJKX01000015">
    <property type="protein sequence ID" value="ROP84500.1"/>
    <property type="molecule type" value="Genomic_DNA"/>
</dbReference>
<keyword evidence="6" id="KW-1185">Reference proteome</keyword>
<dbReference type="Pfam" id="PF07729">
    <property type="entry name" value="FCD"/>
    <property type="match status" value="1"/>
</dbReference>
<name>A0A3N1L0M5_9PROT</name>
<dbReference type="SUPFAM" id="SSF48008">
    <property type="entry name" value="GntR ligand-binding domain-like"/>
    <property type="match status" value="1"/>
</dbReference>
<keyword evidence="3" id="KW-0804">Transcription</keyword>
<dbReference type="InterPro" id="IPR036390">
    <property type="entry name" value="WH_DNA-bd_sf"/>
</dbReference>
<evidence type="ECO:0000256" key="3">
    <source>
        <dbReference type="ARBA" id="ARBA00023163"/>
    </source>
</evidence>
<proteinExistence type="predicted"/>
<dbReference type="PROSITE" id="PS50949">
    <property type="entry name" value="HTH_GNTR"/>
    <property type="match status" value="1"/>
</dbReference>
<dbReference type="AlphaFoldDB" id="A0A3N1L0M5"/>
<keyword evidence="2" id="KW-0238">DNA-binding</keyword>
<feature type="domain" description="HTH gntR-type" evidence="4">
    <location>
        <begin position="17"/>
        <end position="84"/>
    </location>
</feature>
<evidence type="ECO:0000256" key="1">
    <source>
        <dbReference type="ARBA" id="ARBA00023015"/>
    </source>
</evidence>
<evidence type="ECO:0000256" key="2">
    <source>
        <dbReference type="ARBA" id="ARBA00023125"/>
    </source>
</evidence>
<dbReference type="Proteomes" id="UP000278222">
    <property type="component" value="Unassembled WGS sequence"/>
</dbReference>
<dbReference type="InterPro" id="IPR008920">
    <property type="entry name" value="TF_FadR/GntR_C"/>
</dbReference>
<dbReference type="InterPro" id="IPR000524">
    <property type="entry name" value="Tscrpt_reg_HTH_GntR"/>
</dbReference>
<dbReference type="Pfam" id="PF00392">
    <property type="entry name" value="GntR"/>
    <property type="match status" value="1"/>
</dbReference>
<organism evidence="5 6">
    <name type="scientific">Stella humosa</name>
    <dbReference type="NCBI Taxonomy" id="94"/>
    <lineage>
        <taxon>Bacteria</taxon>
        <taxon>Pseudomonadati</taxon>
        <taxon>Pseudomonadota</taxon>
        <taxon>Alphaproteobacteria</taxon>
        <taxon>Rhodospirillales</taxon>
        <taxon>Stellaceae</taxon>
        <taxon>Stella</taxon>
    </lineage>
</organism>
<evidence type="ECO:0000313" key="5">
    <source>
        <dbReference type="EMBL" id="ROP84500.1"/>
    </source>
</evidence>
<dbReference type="InterPro" id="IPR011711">
    <property type="entry name" value="GntR_C"/>
</dbReference>